<accession>A0AAN7V6B8</accession>
<evidence type="ECO:0000259" key="1">
    <source>
        <dbReference type="Pfam" id="PF08398"/>
    </source>
</evidence>
<name>A0AAN7V6B8_9COLE</name>
<dbReference type="GO" id="GO:0005198">
    <property type="term" value="F:structural molecule activity"/>
    <property type="evidence" value="ECO:0007669"/>
    <property type="project" value="InterPro"/>
</dbReference>
<reference evidence="2 3" key="1">
    <citation type="journal article" date="2024" name="Insects">
        <title>An Improved Chromosome-Level Genome Assembly of the Firefly Pyrocoelia pectoralis.</title>
        <authorList>
            <person name="Fu X."/>
            <person name="Meyer-Rochow V.B."/>
            <person name="Ballantyne L."/>
            <person name="Zhu X."/>
        </authorList>
    </citation>
    <scope>NUCLEOTIDE SEQUENCE [LARGE SCALE GENOMIC DNA]</scope>
    <source>
        <strain evidence="2">XCY_ONT2</strain>
    </source>
</reference>
<dbReference type="AlphaFoldDB" id="A0AAN7V6B8"/>
<gene>
    <name evidence="2" type="ORF">RI129_009555</name>
</gene>
<dbReference type="InterPro" id="IPR013607">
    <property type="entry name" value="Phospholipase_A2-like"/>
</dbReference>
<comment type="caution">
    <text evidence="2">The sequence shown here is derived from an EMBL/GenBank/DDBJ whole genome shotgun (WGS) entry which is preliminary data.</text>
</comment>
<dbReference type="EMBL" id="JAVRBK010000007">
    <property type="protein sequence ID" value="KAK5641008.1"/>
    <property type="molecule type" value="Genomic_DNA"/>
</dbReference>
<dbReference type="Proteomes" id="UP001329430">
    <property type="component" value="Chromosome 7"/>
</dbReference>
<keyword evidence="3" id="KW-1185">Reference proteome</keyword>
<feature type="domain" description="Phospholipase A2-like" evidence="1">
    <location>
        <begin position="43"/>
        <end position="86"/>
    </location>
</feature>
<protein>
    <recommendedName>
        <fullName evidence="1">Phospholipase A2-like domain-containing protein</fullName>
    </recommendedName>
</protein>
<dbReference type="Pfam" id="PF08398">
    <property type="entry name" value="Phospholip_A2_4"/>
    <property type="match status" value="1"/>
</dbReference>
<organism evidence="2 3">
    <name type="scientific">Pyrocoelia pectoralis</name>
    <dbReference type="NCBI Taxonomy" id="417401"/>
    <lineage>
        <taxon>Eukaryota</taxon>
        <taxon>Metazoa</taxon>
        <taxon>Ecdysozoa</taxon>
        <taxon>Arthropoda</taxon>
        <taxon>Hexapoda</taxon>
        <taxon>Insecta</taxon>
        <taxon>Pterygota</taxon>
        <taxon>Neoptera</taxon>
        <taxon>Endopterygota</taxon>
        <taxon>Coleoptera</taxon>
        <taxon>Polyphaga</taxon>
        <taxon>Elateriformia</taxon>
        <taxon>Elateroidea</taxon>
        <taxon>Lampyridae</taxon>
        <taxon>Lampyrinae</taxon>
        <taxon>Pyrocoelia</taxon>
    </lineage>
</organism>
<proteinExistence type="predicted"/>
<evidence type="ECO:0000313" key="2">
    <source>
        <dbReference type="EMBL" id="KAK5641008.1"/>
    </source>
</evidence>
<evidence type="ECO:0000313" key="3">
    <source>
        <dbReference type="Proteomes" id="UP001329430"/>
    </source>
</evidence>
<sequence>MFCICYTNIEISMLIQKRKSTVRGGSGLVNTLINKLPFELHLPGYQLERGDPGINPLDASCKEHDISYRDSKDLESRHMADSILERKAWDRLKASDSTMGERAAALTVGTIMRAKRKLGMGVRSKKSSLSNLRRVIAKKMKKAKTLKNR</sequence>